<feature type="transmembrane region" description="Helical" evidence="6">
    <location>
        <begin position="104"/>
        <end position="123"/>
    </location>
</feature>
<dbReference type="PIRSF" id="PIRSF006060">
    <property type="entry name" value="AA_transporter"/>
    <property type="match status" value="1"/>
</dbReference>
<dbReference type="InterPro" id="IPR002293">
    <property type="entry name" value="AA/rel_permease1"/>
</dbReference>
<feature type="transmembrane region" description="Helical" evidence="6">
    <location>
        <begin position="400"/>
        <end position="418"/>
    </location>
</feature>
<dbReference type="GO" id="GO:0022857">
    <property type="term" value="F:transmembrane transporter activity"/>
    <property type="evidence" value="ECO:0007669"/>
    <property type="project" value="InterPro"/>
</dbReference>
<evidence type="ECO:0000256" key="1">
    <source>
        <dbReference type="ARBA" id="ARBA00004651"/>
    </source>
</evidence>
<keyword evidence="4 6" id="KW-1133">Transmembrane helix</keyword>
<evidence type="ECO:0000313" key="7">
    <source>
        <dbReference type="EMBL" id="MBF8192430.1"/>
    </source>
</evidence>
<keyword evidence="8" id="KW-1185">Reference proteome</keyword>
<dbReference type="PANTHER" id="PTHR42770">
    <property type="entry name" value="AMINO ACID TRANSPORTER-RELATED"/>
    <property type="match status" value="1"/>
</dbReference>
<dbReference type="Gene3D" id="1.20.1740.10">
    <property type="entry name" value="Amino acid/polyamine transporter I"/>
    <property type="match status" value="1"/>
</dbReference>
<reference evidence="7" key="1">
    <citation type="submission" date="2020-11" db="EMBL/GenBank/DDBJ databases">
        <title>Whole-genome analyses of Nonomuraea sp. K274.</title>
        <authorList>
            <person name="Veyisoglu A."/>
        </authorList>
    </citation>
    <scope>NUCLEOTIDE SEQUENCE</scope>
    <source>
        <strain evidence="7">K274</strain>
    </source>
</reference>
<feature type="transmembrane region" description="Helical" evidence="6">
    <location>
        <begin position="265"/>
        <end position="286"/>
    </location>
</feature>
<name>A0A931ALJ2_9ACTN</name>
<comment type="subcellular location">
    <subcellularLocation>
        <location evidence="1">Cell membrane</location>
        <topology evidence="1">Multi-pass membrane protein</topology>
    </subcellularLocation>
</comment>
<dbReference type="AlphaFoldDB" id="A0A931ALJ2"/>
<comment type="caution">
    <text evidence="7">The sequence shown here is derived from an EMBL/GenBank/DDBJ whole genome shotgun (WGS) entry which is preliminary data.</text>
</comment>
<dbReference type="EMBL" id="JADOGI010000210">
    <property type="protein sequence ID" value="MBF8192430.1"/>
    <property type="molecule type" value="Genomic_DNA"/>
</dbReference>
<sequence>MAVSDITPMASLLIIAPVVLGLAGTASFWAYLVGCFLAICVALCMGELGSMYPVAGGLYSIVHRVLGRPLGFLALIDYIAQGVFLPASIALGVGTYLHALHDSIPINLSSAIAMAVVTLLAVLRIHVGAVLVAVFLAIEVIVIGVLSVAGFLNWNQPLSILFAPVIADGATLTSVGAGVVVAALAITMFSVNGYDSAINFSEETRGAPSNIGKAVVIAAAAGIVLELVPFVGGLFGAQNLNAYLSSATPLTDLVGTLWGDTAKNIIIVGALFAVINAILAITLQFSRILWSSARDKAWPTPVNHALSRVHPTFRSPWVATLLTGGVATVLCFASDLVTAVTFTAVLIIALYGLVAVAALVSRIRDKGAERPSRMPLWPLPPVLVLVGIIIAITQQTARDIWIVAILFAVGLVYYYVFLHRSRQERWVPHTIAEETILEQRT</sequence>
<evidence type="ECO:0000256" key="3">
    <source>
        <dbReference type="ARBA" id="ARBA00022692"/>
    </source>
</evidence>
<evidence type="ECO:0000256" key="5">
    <source>
        <dbReference type="ARBA" id="ARBA00023136"/>
    </source>
</evidence>
<feature type="transmembrane region" description="Helical" evidence="6">
    <location>
        <begin position="12"/>
        <end position="30"/>
    </location>
</feature>
<dbReference type="PANTHER" id="PTHR42770:SF7">
    <property type="entry name" value="MEMBRANE PROTEIN"/>
    <property type="match status" value="1"/>
</dbReference>
<evidence type="ECO:0000256" key="6">
    <source>
        <dbReference type="SAM" id="Phobius"/>
    </source>
</evidence>
<accession>A0A931ALJ2</accession>
<feature type="transmembrane region" description="Helical" evidence="6">
    <location>
        <begin position="375"/>
        <end position="394"/>
    </location>
</feature>
<keyword evidence="2" id="KW-1003">Cell membrane</keyword>
<evidence type="ECO:0000313" key="8">
    <source>
        <dbReference type="Proteomes" id="UP000605361"/>
    </source>
</evidence>
<protein>
    <submittedName>
        <fullName evidence="7">APC family permease</fullName>
    </submittedName>
</protein>
<evidence type="ECO:0000256" key="2">
    <source>
        <dbReference type="ARBA" id="ARBA00022475"/>
    </source>
</evidence>
<feature type="transmembrane region" description="Helical" evidence="6">
    <location>
        <begin position="317"/>
        <end position="336"/>
    </location>
</feature>
<proteinExistence type="predicted"/>
<feature type="transmembrane region" description="Helical" evidence="6">
    <location>
        <begin position="172"/>
        <end position="194"/>
    </location>
</feature>
<dbReference type="Proteomes" id="UP000605361">
    <property type="component" value="Unassembled WGS sequence"/>
</dbReference>
<feature type="transmembrane region" description="Helical" evidence="6">
    <location>
        <begin position="342"/>
        <end position="363"/>
    </location>
</feature>
<evidence type="ECO:0000256" key="4">
    <source>
        <dbReference type="ARBA" id="ARBA00022989"/>
    </source>
</evidence>
<feature type="transmembrane region" description="Helical" evidence="6">
    <location>
        <begin position="130"/>
        <end position="152"/>
    </location>
</feature>
<organism evidence="7 8">
    <name type="scientific">Nonomuraea cypriaca</name>
    <dbReference type="NCBI Taxonomy" id="1187855"/>
    <lineage>
        <taxon>Bacteria</taxon>
        <taxon>Bacillati</taxon>
        <taxon>Actinomycetota</taxon>
        <taxon>Actinomycetes</taxon>
        <taxon>Streptosporangiales</taxon>
        <taxon>Streptosporangiaceae</taxon>
        <taxon>Nonomuraea</taxon>
    </lineage>
</organism>
<feature type="transmembrane region" description="Helical" evidence="6">
    <location>
        <begin position="215"/>
        <end position="237"/>
    </location>
</feature>
<dbReference type="GO" id="GO:0005886">
    <property type="term" value="C:plasma membrane"/>
    <property type="evidence" value="ECO:0007669"/>
    <property type="project" value="UniProtKB-SubCell"/>
</dbReference>
<feature type="transmembrane region" description="Helical" evidence="6">
    <location>
        <begin position="74"/>
        <end position="98"/>
    </location>
</feature>
<keyword evidence="5 6" id="KW-0472">Membrane</keyword>
<dbReference type="Pfam" id="PF13520">
    <property type="entry name" value="AA_permease_2"/>
    <property type="match status" value="1"/>
</dbReference>
<gene>
    <name evidence="7" type="ORF">ITP53_43475</name>
</gene>
<feature type="transmembrane region" description="Helical" evidence="6">
    <location>
        <begin position="36"/>
        <end position="62"/>
    </location>
</feature>
<dbReference type="InterPro" id="IPR050367">
    <property type="entry name" value="APC_superfamily"/>
</dbReference>
<keyword evidence="3 6" id="KW-0812">Transmembrane</keyword>